<keyword evidence="10" id="KW-0812">Transmembrane</keyword>
<feature type="transmembrane region" description="Helical" evidence="10">
    <location>
        <begin position="1333"/>
        <end position="1357"/>
    </location>
</feature>
<keyword evidence="14" id="KW-1185">Reference proteome</keyword>
<evidence type="ECO:0000259" key="12">
    <source>
        <dbReference type="Pfam" id="PF25577"/>
    </source>
</evidence>
<comment type="subcellular location">
    <subcellularLocation>
        <location evidence="1">Nucleus</location>
    </subcellularLocation>
</comment>
<feature type="domain" description="Transcription initiation factor TFIID subunit 2 TPR repeats" evidence="12">
    <location>
        <begin position="755"/>
        <end position="1045"/>
    </location>
</feature>
<evidence type="ECO:0000256" key="9">
    <source>
        <dbReference type="SAM" id="MobiDB-lite"/>
    </source>
</evidence>
<dbReference type="InterPro" id="IPR042097">
    <property type="entry name" value="Aminopeptidase_N-like_N_sf"/>
</dbReference>
<reference evidence="13 14" key="1">
    <citation type="journal article" date="2008" name="PLoS Genet.">
        <title>Genomic islands in the pathogenic filamentous fungus Aspergillus fumigatus.</title>
        <authorList>
            <person name="Fedorova N.D."/>
            <person name="Khaldi N."/>
            <person name="Joardar V.S."/>
            <person name="Maiti R."/>
            <person name="Amedeo P."/>
            <person name="Anderson M.J."/>
            <person name="Crabtree J."/>
            <person name="Silva J.C."/>
            <person name="Badger J.H."/>
            <person name="Albarraq A."/>
            <person name="Angiuoli S."/>
            <person name="Bussey H."/>
            <person name="Bowyer P."/>
            <person name="Cotty P.J."/>
            <person name="Dyer P.S."/>
            <person name="Egan A."/>
            <person name="Galens K."/>
            <person name="Fraser-Liggett C.M."/>
            <person name="Haas B.J."/>
            <person name="Inman J.M."/>
            <person name="Kent R."/>
            <person name="Lemieux S."/>
            <person name="Malavazi I."/>
            <person name="Orvis J."/>
            <person name="Roemer T."/>
            <person name="Ronning C.M."/>
            <person name="Sundaram J.P."/>
            <person name="Sutton G."/>
            <person name="Turner G."/>
            <person name="Venter J.C."/>
            <person name="White O.R."/>
            <person name="Whitty B.R."/>
            <person name="Youngman P."/>
            <person name="Wolfe K.H."/>
            <person name="Goldman G.H."/>
            <person name="Wortman J.R."/>
            <person name="Jiang B."/>
            <person name="Denning D.W."/>
            <person name="Nierman W.C."/>
        </authorList>
    </citation>
    <scope>NUCLEOTIDE SEQUENCE [LARGE SCALE GENOMIC DNA]</scope>
    <source>
        <strain evidence="14">CBS 144.89 / FGSC A1163 / CEA10</strain>
    </source>
</reference>
<dbReference type="Pfam" id="PF25577">
    <property type="entry name" value="TPR_TAF2_C"/>
    <property type="match status" value="1"/>
</dbReference>
<feature type="region of interest" description="Disordered" evidence="9">
    <location>
        <begin position="239"/>
        <end position="262"/>
    </location>
</feature>
<evidence type="ECO:0000256" key="10">
    <source>
        <dbReference type="SAM" id="Phobius"/>
    </source>
</evidence>
<evidence type="ECO:0000256" key="5">
    <source>
        <dbReference type="ARBA" id="ARBA00023163"/>
    </source>
</evidence>
<dbReference type="VEuPathDB" id="FungiDB:AFUB_082550"/>
<dbReference type="FunFam" id="1.10.390.10:FF:000011">
    <property type="entry name" value="Transcription initiation factor TFIID subunit"/>
    <property type="match status" value="1"/>
</dbReference>
<dbReference type="InterPro" id="IPR037813">
    <property type="entry name" value="TAF2"/>
</dbReference>
<dbReference type="GO" id="GO:0006367">
    <property type="term" value="P:transcription initiation at RNA polymerase II promoter"/>
    <property type="evidence" value="ECO:0007669"/>
    <property type="project" value="TreeGrafter"/>
</dbReference>
<evidence type="ECO:0000256" key="2">
    <source>
        <dbReference type="ARBA" id="ARBA00010937"/>
    </source>
</evidence>
<keyword evidence="4" id="KW-0805">Transcription regulation</keyword>
<evidence type="ECO:0000256" key="8">
    <source>
        <dbReference type="ARBA" id="ARBA00076306"/>
    </source>
</evidence>
<evidence type="ECO:0000259" key="11">
    <source>
        <dbReference type="Pfam" id="PF25316"/>
    </source>
</evidence>
<dbReference type="PANTHER" id="PTHR15137">
    <property type="entry name" value="TRANSCRIPTION INITIATION FACTOR TFIID"/>
    <property type="match status" value="1"/>
</dbReference>
<dbReference type="InterPro" id="IPR057991">
    <property type="entry name" value="TPR_TAF2_C"/>
</dbReference>
<dbReference type="Pfam" id="PF25316">
    <property type="entry name" value="TAF2_3rd"/>
    <property type="match status" value="1"/>
</dbReference>
<dbReference type="PhylomeDB" id="B0Y9X0"/>
<dbReference type="SUPFAM" id="SSF63737">
    <property type="entry name" value="Leukotriene A4 hydrolase N-terminal domain"/>
    <property type="match status" value="1"/>
</dbReference>
<dbReference type="HOGENOM" id="CLU_002317_2_0_1"/>
<keyword evidence="5" id="KW-0804">Transcription</keyword>
<evidence type="ECO:0000313" key="13">
    <source>
        <dbReference type="EMBL" id="EDP48813.1"/>
    </source>
</evidence>
<evidence type="ECO:0000256" key="7">
    <source>
        <dbReference type="ARBA" id="ARBA00025346"/>
    </source>
</evidence>
<name>B0Y9X0_ASPFC</name>
<protein>
    <recommendedName>
        <fullName evidence="3">Transcription initiation factor TFIID subunit 2</fullName>
    </recommendedName>
    <alternativeName>
        <fullName evidence="8">TBP-associated factor 2</fullName>
    </alternativeName>
</protein>
<keyword evidence="10" id="KW-1133">Transmembrane helix</keyword>
<dbReference type="Gene3D" id="1.10.390.10">
    <property type="entry name" value="Neutral Protease Domain 2"/>
    <property type="match status" value="1"/>
</dbReference>
<accession>B0Y9X0</accession>
<organism evidence="13 14">
    <name type="scientific">Aspergillus fumigatus (strain CBS 144.89 / FGSC A1163 / CEA10)</name>
    <name type="common">Neosartorya fumigata</name>
    <dbReference type="NCBI Taxonomy" id="451804"/>
    <lineage>
        <taxon>Eukaryota</taxon>
        <taxon>Fungi</taxon>
        <taxon>Dikarya</taxon>
        <taxon>Ascomycota</taxon>
        <taxon>Pezizomycotina</taxon>
        <taxon>Eurotiomycetes</taxon>
        <taxon>Eurotiomycetidae</taxon>
        <taxon>Eurotiales</taxon>
        <taxon>Aspergillaceae</taxon>
        <taxon>Aspergillus</taxon>
        <taxon>Aspergillus subgen. Fumigati</taxon>
    </lineage>
</organism>
<feature type="domain" description="Transcription initiation factor TFIID subunit 2 Ig-like" evidence="11">
    <location>
        <begin position="571"/>
        <end position="752"/>
    </location>
</feature>
<dbReference type="InterPro" id="IPR057345">
    <property type="entry name" value="Ig-like_TAF2"/>
</dbReference>
<gene>
    <name evidence="13" type="ORF">AFUB_082550</name>
</gene>
<dbReference type="GO" id="GO:0005669">
    <property type="term" value="C:transcription factor TFIID complex"/>
    <property type="evidence" value="ECO:0007669"/>
    <property type="project" value="EnsemblFungi"/>
</dbReference>
<dbReference type="EMBL" id="DS499600">
    <property type="protein sequence ID" value="EDP48813.1"/>
    <property type="molecule type" value="Genomic_DNA"/>
</dbReference>
<dbReference type="GO" id="GO:0003682">
    <property type="term" value="F:chromatin binding"/>
    <property type="evidence" value="ECO:0007669"/>
    <property type="project" value="TreeGrafter"/>
</dbReference>
<evidence type="ECO:0000256" key="1">
    <source>
        <dbReference type="ARBA" id="ARBA00004123"/>
    </source>
</evidence>
<keyword evidence="10" id="KW-0472">Membrane</keyword>
<dbReference type="PANTHER" id="PTHR15137:SF9">
    <property type="entry name" value="TRANSCRIPTION INITIATION FACTOR TFIID SUBUNIT 2"/>
    <property type="match status" value="1"/>
</dbReference>
<comment type="function">
    <text evidence="7">Functions as a component of the DNA-binding general transcription factor complex TFIID. Binding of TFIID to a promoter (with or without TATA element) is the initial step in pre-initiation complex (PIC) formation. TFIID plays a key role in the regulation of gene expression by RNA polymerase II through different activities such as transcription activator interaction, core promoter recognition and selectivity, TFIIA and TFIIB interaction, chromatin modification (histone acetylation by TAF1), facilitation of DNA opening and initiation of transcription.</text>
</comment>
<dbReference type="Gene3D" id="2.60.40.1730">
    <property type="entry name" value="tricorn interacting facor f3 domain"/>
    <property type="match status" value="1"/>
</dbReference>
<dbReference type="CDD" id="cd09839">
    <property type="entry name" value="M1_like_TAF2"/>
    <property type="match status" value="1"/>
</dbReference>
<sequence length="1358" mass="154474">MPGVVDTPGGPLWPGLGFTVAHQKVELEIDFATKSLKGKTEITIHPHYKELRIIRLNFRQGELKRLNVNGKAPTIKYADPYESLQLYGPHYHQRLSTKIDSLLTTTPEPDLLVTIPKSVRIEELDPFSQEAQDQMTLRASGAGEDTDGPLGSKLAETSLPRFSALTVYIEFTIENIRDGLQFVGVDSGDRRYPHAYTTNSLGYGAASPLFPCVDDPLSRCTWEISVKCPCSLGDVFDRKTRDPSGAHRSKQTPGGSRFISPDDETLDLSVVCSGDMTDEIVDPRDPSKKTVSFACMSPLSAKQIGFAVGPFEYINLSDFRESDQDEQLGQNAIPLHAFCLPGRGDEVRNTCFPMAKAIDFLSLTYGSYPFASYKICFVDDAPENTLPTACLSICSNHLLFPEDIIDPMYDSTRALVHALSCQWIGVNIVPKEPADTWVTVGVAWYITDTFLRKLCGNNEYRFRLKLMSDRVCDLDYERPSIYDMGNILNLDPSEIEFIALKAPLVLFILDRRLTKASGKATMSRIISRMFLNARMGDIPNGAITSSQFQKICERLGHAKLDTFFQQWVYGAGCPRFQATQRFNKKKLVVEMMIKQVQADQPSTRDLDKNTFMRDVKEEIRGVYAGNIQPVFSGSMTIRIHEADGTPYEHIVEIKEGVTKFDIPYNTKYKRLKRNKRQKERAAAVSGGDPNAETQEDVLLYCLGDVLQTEEEMQEWRLADWSKEDEDRMGQESYEWIRMDADFEWICKLSLVMPGYMYLSQLQQDRDVVAQLESLQYMAAQREHPLISTIFVRTLMDRRYFYGIREAAARALVKHAKEETNWLGLFHLERAFQELFCLPGSPMTRSNDFSDRAAYALQLAIPEAISKVRDNDGKTPLRVKRFLYDKLKFNDNSNNEYSDHFYVATLMQSLCHAMLGKVESRDVDIDDFDMERMLEIQAEEQLEKDAIAEFDRYRRMDEWSSSFQNVYSRAALRCQMQLMRAKILDVDIMQFLPYTRAGTYDLLRADAFECLVELDIFKSPELVKWFMFTMSSDSSLWLRRRLHDLFGKALAPVAFGREPENEPSATADSLIIEQESSTKVRQADLARKQTVTGAIEALKGEISGDQNFKECLWAACNSPGIGILELSVFTDLCKVLYDSVTSVMVKLKYPRYWQVKHLGKVIPFQSWISNLILIASGPHAFLTVQPNQDYPRTLKRFLHKWEAQTRRERDASTWAPYHIQAIEAGFKHPLSKSSSNLATHSEAAHPKPLRFAGTSATEDAGCSVDAVDTKWWRRRAQTETQIRAEAEISCLPAMVFYRNFFTSVLFTSHLFETWRGMVEQASRRMAGRPVSNDLYMLTFIIFYDGAACSLALGFIGFFV</sequence>
<dbReference type="InterPro" id="IPR027268">
    <property type="entry name" value="Peptidase_M4/M1_CTD_sf"/>
</dbReference>
<proteinExistence type="inferred from homology"/>
<dbReference type="OrthoDB" id="308861at2759"/>
<evidence type="ECO:0000256" key="6">
    <source>
        <dbReference type="ARBA" id="ARBA00023242"/>
    </source>
</evidence>
<comment type="similarity">
    <text evidence="2">Belongs to the TAF2 family.</text>
</comment>
<keyword evidence="6" id="KW-0539">Nucleus</keyword>
<evidence type="ECO:0000256" key="4">
    <source>
        <dbReference type="ARBA" id="ARBA00023015"/>
    </source>
</evidence>
<dbReference type="GO" id="GO:0016251">
    <property type="term" value="F:RNA polymerase II general transcription initiation factor activity"/>
    <property type="evidence" value="ECO:0007669"/>
    <property type="project" value="TreeGrafter"/>
</dbReference>
<evidence type="ECO:0000313" key="14">
    <source>
        <dbReference type="Proteomes" id="UP000001699"/>
    </source>
</evidence>
<evidence type="ECO:0000256" key="3">
    <source>
        <dbReference type="ARBA" id="ARBA00017363"/>
    </source>
</evidence>
<dbReference type="SUPFAM" id="SSF55486">
    <property type="entry name" value="Metalloproteases ('zincins'), catalytic domain"/>
    <property type="match status" value="1"/>
</dbReference>
<dbReference type="Proteomes" id="UP000001699">
    <property type="component" value="Unassembled WGS sequence"/>
</dbReference>
<dbReference type="GO" id="GO:0000976">
    <property type="term" value="F:transcription cis-regulatory region binding"/>
    <property type="evidence" value="ECO:0007669"/>
    <property type="project" value="TreeGrafter"/>
</dbReference>